<dbReference type="OrthoDB" id="9809852at2"/>
<reference evidence="3 4" key="1">
    <citation type="submission" date="2019-06" db="EMBL/GenBank/DDBJ databases">
        <title>Complete genome sequence of Helicobacter suis SNTW101c.</title>
        <authorList>
            <person name="Rimbara E."/>
            <person name="Suzuki M."/>
            <person name="Matsui H."/>
            <person name="Nakamura M."/>
            <person name="Mori S."/>
            <person name="Shibayama K."/>
        </authorList>
    </citation>
    <scope>NUCLEOTIDE SEQUENCE [LARGE SCALE GENOMIC DNA]</scope>
    <source>
        <strain evidence="3 4">SNTW101c</strain>
    </source>
</reference>
<proteinExistence type="predicted"/>
<dbReference type="GeneID" id="56928188"/>
<dbReference type="InterPro" id="IPR041122">
    <property type="entry name" value="RecJ_OB"/>
</dbReference>
<organism evidence="3 4">
    <name type="scientific">Helicobacter suis</name>
    <dbReference type="NCBI Taxonomy" id="104628"/>
    <lineage>
        <taxon>Bacteria</taxon>
        <taxon>Pseudomonadati</taxon>
        <taxon>Campylobacterota</taxon>
        <taxon>Epsilonproteobacteria</taxon>
        <taxon>Campylobacterales</taxon>
        <taxon>Helicobacteraceae</taxon>
        <taxon>Helicobacter</taxon>
    </lineage>
</organism>
<keyword evidence="5" id="KW-1185">Reference proteome</keyword>
<accession>A0A6J4CXC4</accession>
<evidence type="ECO:0000313" key="3">
    <source>
        <dbReference type="EMBL" id="BCD70189.1"/>
    </source>
</evidence>
<dbReference type="AlphaFoldDB" id="A0A6J4CXC4"/>
<dbReference type="RefSeq" id="WP_034376470.1">
    <property type="nucleotide sequence ID" value="NZ_AP019774.1"/>
</dbReference>
<dbReference type="Proteomes" id="UP000509742">
    <property type="component" value="Chromosome"/>
</dbReference>
<evidence type="ECO:0000313" key="4">
    <source>
        <dbReference type="Proteomes" id="UP000317935"/>
    </source>
</evidence>
<dbReference type="Gene3D" id="2.40.50.460">
    <property type="match status" value="1"/>
</dbReference>
<sequence>MLFKVPQLAIFEDSEFLALYQEGEPYGVGNPVPLFEVCARLKSWRYLGQDQKHISFILEDTSGVLLCKWWFYAKELSLKNGEELCVVGEYDTLEKALKCVRF</sequence>
<gene>
    <name evidence="2" type="ORF">NHP190020_04750</name>
    <name evidence="3" type="ORF">SNTW_08340</name>
</gene>
<protein>
    <recommendedName>
        <fullName evidence="1">RecJ OB domain-containing protein</fullName>
    </recommendedName>
</protein>
<evidence type="ECO:0000313" key="5">
    <source>
        <dbReference type="Proteomes" id="UP000509742"/>
    </source>
</evidence>
<dbReference type="EMBL" id="AP019774">
    <property type="protein sequence ID" value="BCD70189.1"/>
    <property type="molecule type" value="Genomic_DNA"/>
</dbReference>
<dbReference type="Proteomes" id="UP000317935">
    <property type="component" value="Chromosome"/>
</dbReference>
<evidence type="ECO:0000313" key="2">
    <source>
        <dbReference type="EMBL" id="BCD45436.1"/>
    </source>
</evidence>
<name>A0A6J4CXC4_9HELI</name>
<evidence type="ECO:0000259" key="1">
    <source>
        <dbReference type="Pfam" id="PF17768"/>
    </source>
</evidence>
<dbReference type="EMBL" id="AP023036">
    <property type="protein sequence ID" value="BCD45436.1"/>
    <property type="molecule type" value="Genomic_DNA"/>
</dbReference>
<feature type="domain" description="RecJ OB" evidence="1">
    <location>
        <begin position="15"/>
        <end position="90"/>
    </location>
</feature>
<reference evidence="2 5" key="2">
    <citation type="submission" date="2020-04" db="EMBL/GenBank/DDBJ databases">
        <title>Genomic analysis of gastric non-Helicobacter pylori Helicobacters isolated in Japan.</title>
        <authorList>
            <person name="Suzuki M."/>
            <person name="Rimbara E."/>
        </authorList>
    </citation>
    <scope>NUCLEOTIDE SEQUENCE [LARGE SCALE GENOMIC DNA]</scope>
    <source>
        <strain evidence="2 5">NHP19-0020</strain>
    </source>
</reference>
<dbReference type="Pfam" id="PF17768">
    <property type="entry name" value="RecJ_OB"/>
    <property type="match status" value="1"/>
</dbReference>